<dbReference type="EMBL" id="BMPG01000005">
    <property type="protein sequence ID" value="GGL70523.1"/>
    <property type="molecule type" value="Genomic_DNA"/>
</dbReference>
<accession>A0A830FFW5</accession>
<dbReference type="PANTHER" id="PTHR38459:SF1">
    <property type="entry name" value="PROPHAGE BACTOPRENOL-LINKED GLUCOSE TRANSLOCASE HOMOLOG"/>
    <property type="match status" value="1"/>
</dbReference>
<dbReference type="Proteomes" id="UP000607197">
    <property type="component" value="Unassembled WGS sequence"/>
</dbReference>
<dbReference type="InterPro" id="IPR051401">
    <property type="entry name" value="GtrA_CellWall_Glycosyl"/>
</dbReference>
<sequence length="146" mass="15533">MSVSDRAEAVADTLDRTGVASVSAERLVRLAEFGAVGASGAVVNLVVFLFVASRIAFFLAGFVAFFGGVLWTFALNWVVTFRDVTGELGRRFVQYVGVCCVGYAIYTATLTGAVAVFHLPYWLSGLGAISTAGVWNFLGSERYALA</sequence>
<evidence type="ECO:0000256" key="1">
    <source>
        <dbReference type="ARBA" id="ARBA00004141"/>
    </source>
</evidence>
<dbReference type="RefSeq" id="WP_188980518.1">
    <property type="nucleotide sequence ID" value="NZ_BMPG01000005.1"/>
</dbReference>
<keyword evidence="3 6" id="KW-0812">Transmembrane</keyword>
<feature type="transmembrane region" description="Helical" evidence="6">
    <location>
        <begin position="30"/>
        <end position="51"/>
    </location>
</feature>
<dbReference type="InterPro" id="IPR007267">
    <property type="entry name" value="GtrA_DPMS_TM"/>
</dbReference>
<comment type="similarity">
    <text evidence="2">Belongs to the GtrA family.</text>
</comment>
<reference evidence="8" key="2">
    <citation type="submission" date="2020-09" db="EMBL/GenBank/DDBJ databases">
        <authorList>
            <person name="Sun Q."/>
            <person name="Ohkuma M."/>
        </authorList>
    </citation>
    <scope>NUCLEOTIDE SEQUENCE</scope>
    <source>
        <strain evidence="8">JCM 19596</strain>
    </source>
</reference>
<comment type="subcellular location">
    <subcellularLocation>
        <location evidence="1">Membrane</location>
        <topology evidence="1">Multi-pass membrane protein</topology>
    </subcellularLocation>
</comment>
<reference evidence="8" key="1">
    <citation type="journal article" date="2014" name="Int. J. Syst. Evol. Microbiol.">
        <title>Complete genome sequence of Corynebacterium casei LMG S-19264T (=DSM 44701T), isolated from a smear-ripened cheese.</title>
        <authorList>
            <consortium name="US DOE Joint Genome Institute (JGI-PGF)"/>
            <person name="Walter F."/>
            <person name="Albersmeier A."/>
            <person name="Kalinowski J."/>
            <person name="Ruckert C."/>
        </authorList>
    </citation>
    <scope>NUCLEOTIDE SEQUENCE</scope>
    <source>
        <strain evidence="8">JCM 19596</strain>
    </source>
</reference>
<evidence type="ECO:0000259" key="7">
    <source>
        <dbReference type="Pfam" id="PF04138"/>
    </source>
</evidence>
<feature type="transmembrane region" description="Helical" evidence="6">
    <location>
        <begin position="92"/>
        <end position="115"/>
    </location>
</feature>
<keyword evidence="5 6" id="KW-0472">Membrane</keyword>
<keyword evidence="4 6" id="KW-1133">Transmembrane helix</keyword>
<feature type="transmembrane region" description="Helical" evidence="6">
    <location>
        <begin position="121"/>
        <end position="138"/>
    </location>
</feature>
<dbReference type="GO" id="GO:0005886">
    <property type="term" value="C:plasma membrane"/>
    <property type="evidence" value="ECO:0007669"/>
    <property type="project" value="TreeGrafter"/>
</dbReference>
<evidence type="ECO:0000256" key="2">
    <source>
        <dbReference type="ARBA" id="ARBA00009399"/>
    </source>
</evidence>
<dbReference type="OrthoDB" id="264601at2157"/>
<evidence type="ECO:0000313" key="8">
    <source>
        <dbReference type="EMBL" id="GGL70523.1"/>
    </source>
</evidence>
<protein>
    <recommendedName>
        <fullName evidence="7">GtrA/DPMS transmembrane domain-containing protein</fullName>
    </recommendedName>
</protein>
<evidence type="ECO:0000256" key="6">
    <source>
        <dbReference type="SAM" id="Phobius"/>
    </source>
</evidence>
<organism evidence="8 9">
    <name type="scientific">Halocalculus aciditolerans</name>
    <dbReference type="NCBI Taxonomy" id="1383812"/>
    <lineage>
        <taxon>Archaea</taxon>
        <taxon>Methanobacteriati</taxon>
        <taxon>Methanobacteriota</taxon>
        <taxon>Stenosarchaea group</taxon>
        <taxon>Halobacteria</taxon>
        <taxon>Halobacteriales</taxon>
        <taxon>Halobacteriaceae</taxon>
        <taxon>Halocalculus</taxon>
    </lineage>
</organism>
<feature type="transmembrane region" description="Helical" evidence="6">
    <location>
        <begin position="57"/>
        <end position="80"/>
    </location>
</feature>
<proteinExistence type="inferred from homology"/>
<comment type="caution">
    <text evidence="8">The sequence shown here is derived from an EMBL/GenBank/DDBJ whole genome shotgun (WGS) entry which is preliminary data.</text>
</comment>
<evidence type="ECO:0000256" key="5">
    <source>
        <dbReference type="ARBA" id="ARBA00023136"/>
    </source>
</evidence>
<dbReference type="Pfam" id="PF04138">
    <property type="entry name" value="GtrA_DPMS_TM"/>
    <property type="match status" value="1"/>
</dbReference>
<dbReference type="PANTHER" id="PTHR38459">
    <property type="entry name" value="PROPHAGE BACTOPRENOL-LINKED GLUCOSE TRANSLOCASE HOMOLOG"/>
    <property type="match status" value="1"/>
</dbReference>
<keyword evidence="9" id="KW-1185">Reference proteome</keyword>
<evidence type="ECO:0000313" key="9">
    <source>
        <dbReference type="Proteomes" id="UP000607197"/>
    </source>
</evidence>
<dbReference type="GO" id="GO:0000271">
    <property type="term" value="P:polysaccharide biosynthetic process"/>
    <property type="evidence" value="ECO:0007669"/>
    <property type="project" value="InterPro"/>
</dbReference>
<gene>
    <name evidence="8" type="ORF">GCM10009039_30740</name>
</gene>
<feature type="domain" description="GtrA/DPMS transmembrane" evidence="7">
    <location>
        <begin position="33"/>
        <end position="143"/>
    </location>
</feature>
<evidence type="ECO:0000256" key="4">
    <source>
        <dbReference type="ARBA" id="ARBA00022989"/>
    </source>
</evidence>
<evidence type="ECO:0000256" key="3">
    <source>
        <dbReference type="ARBA" id="ARBA00022692"/>
    </source>
</evidence>
<dbReference type="AlphaFoldDB" id="A0A830FFW5"/>
<name>A0A830FFW5_9EURY</name>